<accession>A0ABP4HNX7</accession>
<keyword evidence="2" id="KW-1185">Reference proteome</keyword>
<dbReference type="EMBL" id="BAAAIH010000016">
    <property type="protein sequence ID" value="GAA1272635.1"/>
    <property type="molecule type" value="Genomic_DNA"/>
</dbReference>
<evidence type="ECO:0000313" key="2">
    <source>
        <dbReference type="Proteomes" id="UP001500282"/>
    </source>
</evidence>
<proteinExistence type="predicted"/>
<comment type="caution">
    <text evidence="1">The sequence shown here is derived from an EMBL/GenBank/DDBJ whole genome shotgun (WGS) entry which is preliminary data.</text>
</comment>
<dbReference type="Proteomes" id="UP001500282">
    <property type="component" value="Unassembled WGS sequence"/>
</dbReference>
<reference evidence="2" key="1">
    <citation type="journal article" date="2019" name="Int. J. Syst. Evol. Microbiol.">
        <title>The Global Catalogue of Microorganisms (GCM) 10K type strain sequencing project: providing services to taxonomists for standard genome sequencing and annotation.</title>
        <authorList>
            <consortium name="The Broad Institute Genomics Platform"/>
            <consortium name="The Broad Institute Genome Sequencing Center for Infectious Disease"/>
            <person name="Wu L."/>
            <person name="Ma J."/>
        </authorList>
    </citation>
    <scope>NUCLEOTIDE SEQUENCE [LARGE SCALE GENOMIC DNA]</scope>
    <source>
        <strain evidence="2">JCM 11448</strain>
    </source>
</reference>
<gene>
    <name evidence="1" type="ORF">GCM10009579_34230</name>
</gene>
<protein>
    <submittedName>
        <fullName evidence="1">Uncharacterized protein</fullName>
    </submittedName>
</protein>
<name>A0ABP4HNX7_9ACTN</name>
<evidence type="ECO:0000313" key="1">
    <source>
        <dbReference type="EMBL" id="GAA1272635.1"/>
    </source>
</evidence>
<sequence length="64" mass="6740">MALRRPSGGGGVRWNGLRRGHGFGAGPQVWTFDSNGPIIDAMSTRMTFVFTYGTGPSGCHGRAA</sequence>
<organism evidence="1 2">
    <name type="scientific">Streptomyces javensis</name>
    <dbReference type="NCBI Taxonomy" id="114698"/>
    <lineage>
        <taxon>Bacteria</taxon>
        <taxon>Bacillati</taxon>
        <taxon>Actinomycetota</taxon>
        <taxon>Actinomycetes</taxon>
        <taxon>Kitasatosporales</taxon>
        <taxon>Streptomycetaceae</taxon>
        <taxon>Streptomyces</taxon>
        <taxon>Streptomyces violaceusniger group</taxon>
    </lineage>
</organism>